<evidence type="ECO:0000313" key="3">
    <source>
        <dbReference type="Proteomes" id="UP000050454"/>
    </source>
</evidence>
<proteinExistence type="predicted"/>
<sequence length="141" mass="14679">MNTKSIVAGLLAGLTLFLLGWLIYGILLADLFSDMGGTATGVAKTDEEMMSSIHWLVIGQMALGLLLSYIFAKWASISTFSGGAKAGAVIGAFVAIGWDFTMLGTSNVTSLSSTLLDVVLMIIQMALAGAVAGWWLGRGDA</sequence>
<dbReference type="AlphaFoldDB" id="A0A0P7BSI8"/>
<keyword evidence="3" id="KW-1185">Reference proteome</keyword>
<evidence type="ECO:0000256" key="1">
    <source>
        <dbReference type="SAM" id="Phobius"/>
    </source>
</evidence>
<feature type="transmembrane region" description="Helical" evidence="1">
    <location>
        <begin position="79"/>
        <end position="98"/>
    </location>
</feature>
<keyword evidence="1" id="KW-1133">Transmembrane helix</keyword>
<reference evidence="2 3" key="1">
    <citation type="submission" date="2015-07" db="EMBL/GenBank/DDBJ databases">
        <title>The draft genome sequence of Leadbetterella sp. JN14-9.</title>
        <authorList>
            <person name="Liu Y."/>
            <person name="Du J."/>
            <person name="Shao Z."/>
        </authorList>
    </citation>
    <scope>NUCLEOTIDE SEQUENCE [LARGE SCALE GENOMIC DNA]</scope>
    <source>
        <strain evidence="2 3">JN14-9</strain>
    </source>
</reference>
<feature type="transmembrane region" description="Helical" evidence="1">
    <location>
        <begin position="53"/>
        <end position="72"/>
    </location>
</feature>
<dbReference type="EMBL" id="LGTQ01000009">
    <property type="protein sequence ID" value="KPM47905.1"/>
    <property type="molecule type" value="Genomic_DNA"/>
</dbReference>
<evidence type="ECO:0000313" key="2">
    <source>
        <dbReference type="EMBL" id="KPM47905.1"/>
    </source>
</evidence>
<dbReference type="Proteomes" id="UP000050454">
    <property type="component" value="Unassembled WGS sequence"/>
</dbReference>
<keyword evidence="1" id="KW-0812">Transmembrane</keyword>
<gene>
    <name evidence="2" type="ORF">AFM12_11790</name>
</gene>
<dbReference type="RefSeq" id="WP_055148442.1">
    <property type="nucleotide sequence ID" value="NZ_CAKZPM010000009.1"/>
</dbReference>
<feature type="transmembrane region" description="Helical" evidence="1">
    <location>
        <begin position="118"/>
        <end position="137"/>
    </location>
</feature>
<keyword evidence="1" id="KW-0472">Membrane</keyword>
<comment type="caution">
    <text evidence="2">The sequence shown here is derived from an EMBL/GenBank/DDBJ whole genome shotgun (WGS) entry which is preliminary data.</text>
</comment>
<evidence type="ECO:0008006" key="4">
    <source>
        <dbReference type="Google" id="ProtNLM"/>
    </source>
</evidence>
<protein>
    <recommendedName>
        <fullName evidence="4">DUF1761 domain-containing protein</fullName>
    </recommendedName>
</protein>
<organism evidence="2 3">
    <name type="scientific">Jiulongibacter sediminis</name>
    <dbReference type="NCBI Taxonomy" id="1605367"/>
    <lineage>
        <taxon>Bacteria</taxon>
        <taxon>Pseudomonadati</taxon>
        <taxon>Bacteroidota</taxon>
        <taxon>Cytophagia</taxon>
        <taxon>Cytophagales</taxon>
        <taxon>Leadbetterellaceae</taxon>
        <taxon>Jiulongibacter</taxon>
    </lineage>
</organism>
<accession>A0A0P7BSI8</accession>
<name>A0A0P7BSI8_9BACT</name>
<dbReference type="STRING" id="1605367.AFM12_11790"/>